<dbReference type="InterPro" id="IPR005358">
    <property type="entry name" value="Puta_zinc/iron-chelating_dom"/>
</dbReference>
<dbReference type="PANTHER" id="PTHR35866:SF1">
    <property type="entry name" value="YKGJ FAMILY CYSTEINE CLUSTER PROTEIN"/>
    <property type="match status" value="1"/>
</dbReference>
<organism evidence="1 2">
    <name type="scientific">Desulfoscipio geothermicus DSM 3669</name>
    <dbReference type="NCBI Taxonomy" id="1121426"/>
    <lineage>
        <taxon>Bacteria</taxon>
        <taxon>Bacillati</taxon>
        <taxon>Bacillota</taxon>
        <taxon>Clostridia</taxon>
        <taxon>Eubacteriales</taxon>
        <taxon>Desulfallaceae</taxon>
        <taxon>Desulfoscipio</taxon>
    </lineage>
</organism>
<dbReference type="EMBL" id="FOYM01000032">
    <property type="protein sequence ID" value="SFR14558.1"/>
    <property type="molecule type" value="Genomic_DNA"/>
</dbReference>
<name>A0A1I6EAP3_9FIRM</name>
<dbReference type="STRING" id="39060.SAMN05660706_13217"/>
<dbReference type="Pfam" id="PF03692">
    <property type="entry name" value="CxxCxxCC"/>
    <property type="match status" value="1"/>
</dbReference>
<gene>
    <name evidence="1" type="ORF">SAMN05660706_13217</name>
</gene>
<evidence type="ECO:0000313" key="2">
    <source>
        <dbReference type="Proteomes" id="UP000199584"/>
    </source>
</evidence>
<proteinExistence type="predicted"/>
<sequence length="275" mass="32065">MRGITDPVRTRFSGVNQITNRRLTIDDRRPIQGRHTEFTGEQKFRFLCHEKLACFNRCCRDINIFLSPYDVLRMSRKLGLQTGDFLDRYTTRLLPGGAGFPVVLIKMREDADLGCPFVTEGGCSIYDERPWSCRMAPVEIRGENKYGFAFDSNHCRGLLEDREWTVAEWMKNQGIEGYAKLEKGFAPIQTRLRFTGLSSLDEHIREMFFMVCYDLDRFRRYVFESSFLRTFAVSDETAGSIKHDDLALLQYGFKWLAGDFDLRKSMTVRDEVFNK</sequence>
<dbReference type="Proteomes" id="UP000199584">
    <property type="component" value="Unassembled WGS sequence"/>
</dbReference>
<dbReference type="PANTHER" id="PTHR35866">
    <property type="entry name" value="PUTATIVE-RELATED"/>
    <property type="match status" value="1"/>
</dbReference>
<evidence type="ECO:0000313" key="1">
    <source>
        <dbReference type="EMBL" id="SFR14558.1"/>
    </source>
</evidence>
<keyword evidence="2" id="KW-1185">Reference proteome</keyword>
<reference evidence="2" key="1">
    <citation type="submission" date="2016-10" db="EMBL/GenBank/DDBJ databases">
        <authorList>
            <person name="Varghese N."/>
            <person name="Submissions S."/>
        </authorList>
    </citation>
    <scope>NUCLEOTIDE SEQUENCE [LARGE SCALE GENOMIC DNA]</scope>
    <source>
        <strain evidence="2">DSM 3669</strain>
    </source>
</reference>
<dbReference type="AlphaFoldDB" id="A0A1I6EAP3"/>
<protein>
    <submittedName>
        <fullName evidence="1">Uncharacterized protein</fullName>
    </submittedName>
</protein>
<accession>A0A1I6EAP3</accession>